<evidence type="ECO:0000256" key="1">
    <source>
        <dbReference type="ARBA" id="ARBA00004651"/>
    </source>
</evidence>
<evidence type="ECO:0000256" key="2">
    <source>
        <dbReference type="ARBA" id="ARBA00022448"/>
    </source>
</evidence>
<dbReference type="Pfam" id="PF01554">
    <property type="entry name" value="MatE"/>
    <property type="match status" value="2"/>
</dbReference>
<evidence type="ECO:0000256" key="7">
    <source>
        <dbReference type="SAM" id="Phobius"/>
    </source>
</evidence>
<dbReference type="NCBIfam" id="TIGR00797">
    <property type="entry name" value="matE"/>
    <property type="match status" value="1"/>
</dbReference>
<evidence type="ECO:0000256" key="4">
    <source>
        <dbReference type="ARBA" id="ARBA00022692"/>
    </source>
</evidence>
<evidence type="ECO:0000256" key="5">
    <source>
        <dbReference type="ARBA" id="ARBA00022989"/>
    </source>
</evidence>
<dbReference type="Proteomes" id="UP001300871">
    <property type="component" value="Unassembled WGS sequence"/>
</dbReference>
<accession>A0AAW6AV02</accession>
<feature type="transmembrane region" description="Helical" evidence="7">
    <location>
        <begin position="210"/>
        <end position="233"/>
    </location>
</feature>
<reference evidence="8" key="1">
    <citation type="journal article" date="2022" name="Cell Host Microbe">
        <title>Colonization of the live biotherapeutic product VE303 and modulation of the microbiota and metabolites in healthy volunteers.</title>
        <authorList>
            <person name="Dsouza M."/>
            <person name="Menon R."/>
            <person name="Crossette E."/>
            <person name="Bhattarai S.K."/>
            <person name="Schneider J."/>
            <person name="Kim Y.G."/>
            <person name="Reddy S."/>
            <person name="Caballero S."/>
            <person name="Felix C."/>
            <person name="Cornacchione L."/>
            <person name="Hendrickson J."/>
            <person name="Watson A.R."/>
            <person name="Minot S.S."/>
            <person name="Greenfield N."/>
            <person name="Schopf L."/>
            <person name="Szabady R."/>
            <person name="Patarroyo J."/>
            <person name="Smith W."/>
            <person name="Harrison P."/>
            <person name="Kuijper E.J."/>
            <person name="Kelly C.P."/>
            <person name="Olle B."/>
            <person name="Bobilev D."/>
            <person name="Silber J.L."/>
            <person name="Bucci V."/>
            <person name="Roberts B."/>
            <person name="Faith J."/>
            <person name="Norman J.M."/>
        </authorList>
    </citation>
    <scope>NUCLEOTIDE SEQUENCE</scope>
    <source>
        <strain evidence="8">VE303-04</strain>
    </source>
</reference>
<dbReference type="EMBL" id="JAQLGM010000027">
    <property type="protein sequence ID" value="MDB2000875.1"/>
    <property type="molecule type" value="Genomic_DNA"/>
</dbReference>
<keyword evidence="3" id="KW-1003">Cell membrane</keyword>
<feature type="transmembrane region" description="Helical" evidence="7">
    <location>
        <begin position="331"/>
        <end position="353"/>
    </location>
</feature>
<dbReference type="InterPro" id="IPR002528">
    <property type="entry name" value="MATE_fam"/>
</dbReference>
<keyword evidence="6 7" id="KW-0472">Membrane</keyword>
<dbReference type="PANTHER" id="PTHR43549:SF3">
    <property type="entry name" value="MULTIDRUG RESISTANCE PROTEIN YPNP-RELATED"/>
    <property type="match status" value="1"/>
</dbReference>
<evidence type="ECO:0000313" key="9">
    <source>
        <dbReference type="EMBL" id="MDB2000875.1"/>
    </source>
</evidence>
<feature type="transmembrane region" description="Helical" evidence="7">
    <location>
        <begin position="401"/>
        <end position="423"/>
    </location>
</feature>
<gene>
    <name evidence="8" type="ORF">K5I21_07340</name>
    <name evidence="9" type="ORF">PM006_11745</name>
</gene>
<name>A0AAW6AV02_CLOSY</name>
<dbReference type="InterPro" id="IPR052031">
    <property type="entry name" value="Membrane_Transporter-Flippase"/>
</dbReference>
<feature type="transmembrane region" description="Helical" evidence="7">
    <location>
        <begin position="183"/>
        <end position="204"/>
    </location>
</feature>
<organism evidence="9 10">
    <name type="scientific">Clostridium symbiosum</name>
    <name type="common">Bacteroides symbiosus</name>
    <dbReference type="NCBI Taxonomy" id="1512"/>
    <lineage>
        <taxon>Bacteria</taxon>
        <taxon>Bacillati</taxon>
        <taxon>Bacillota</taxon>
        <taxon>Clostridia</taxon>
        <taxon>Lachnospirales</taxon>
        <taxon>Lachnospiraceae</taxon>
        <taxon>Otoolea</taxon>
    </lineage>
</organism>
<evidence type="ECO:0000313" key="8">
    <source>
        <dbReference type="EMBL" id="MCK0085685.1"/>
    </source>
</evidence>
<reference evidence="9" key="2">
    <citation type="submission" date="2023-01" db="EMBL/GenBank/DDBJ databases">
        <title>Human gut microbiome strain richness.</title>
        <authorList>
            <person name="Chen-Liaw A."/>
        </authorList>
    </citation>
    <scope>NUCLEOTIDE SEQUENCE</scope>
    <source>
        <strain evidence="9">B1_m1001713B170214d0_201011</strain>
    </source>
</reference>
<dbReference type="EMBL" id="JAINVB010000001">
    <property type="protein sequence ID" value="MCK0085685.1"/>
    <property type="molecule type" value="Genomic_DNA"/>
</dbReference>
<feature type="transmembrane region" description="Helical" evidence="7">
    <location>
        <begin position="373"/>
        <end position="394"/>
    </location>
</feature>
<feature type="transmembrane region" description="Helical" evidence="7">
    <location>
        <begin position="254"/>
        <end position="279"/>
    </location>
</feature>
<dbReference type="Proteomes" id="UP001203136">
    <property type="component" value="Unassembled WGS sequence"/>
</dbReference>
<dbReference type="RefSeq" id="WP_003510738.1">
    <property type="nucleotide sequence ID" value="NZ_BAABZD010000004.1"/>
</dbReference>
<protein>
    <submittedName>
        <fullName evidence="9">MATE family efflux transporter</fullName>
    </submittedName>
</protein>
<feature type="transmembrane region" description="Helical" evidence="7">
    <location>
        <begin position="21"/>
        <end position="40"/>
    </location>
</feature>
<comment type="subcellular location">
    <subcellularLocation>
        <location evidence="1">Cell membrane</location>
        <topology evidence="1">Multi-pass membrane protein</topology>
    </subcellularLocation>
</comment>
<keyword evidence="2" id="KW-0813">Transport</keyword>
<dbReference type="CDD" id="cd13138">
    <property type="entry name" value="MATE_yoeA_like"/>
    <property type="match status" value="1"/>
</dbReference>
<feature type="transmembrane region" description="Helical" evidence="7">
    <location>
        <begin position="429"/>
        <end position="453"/>
    </location>
</feature>
<keyword evidence="5 7" id="KW-1133">Transmembrane helix</keyword>
<dbReference type="PIRSF" id="PIRSF006603">
    <property type="entry name" value="DinF"/>
    <property type="match status" value="1"/>
</dbReference>
<dbReference type="GO" id="GO:0005886">
    <property type="term" value="C:plasma membrane"/>
    <property type="evidence" value="ECO:0007669"/>
    <property type="project" value="UniProtKB-SubCell"/>
</dbReference>
<feature type="transmembrane region" description="Helical" evidence="7">
    <location>
        <begin position="152"/>
        <end position="176"/>
    </location>
</feature>
<comment type="caution">
    <text evidence="9">The sequence shown here is derived from an EMBL/GenBank/DDBJ whole genome shotgun (WGS) entry which is preliminary data.</text>
</comment>
<keyword evidence="4 7" id="KW-0812">Transmembrane</keyword>
<feature type="transmembrane region" description="Helical" evidence="7">
    <location>
        <begin position="75"/>
        <end position="98"/>
    </location>
</feature>
<evidence type="ECO:0000313" key="10">
    <source>
        <dbReference type="Proteomes" id="UP001300871"/>
    </source>
</evidence>
<feature type="transmembrane region" description="Helical" evidence="7">
    <location>
        <begin position="299"/>
        <end position="319"/>
    </location>
</feature>
<dbReference type="GO" id="GO:0015297">
    <property type="term" value="F:antiporter activity"/>
    <property type="evidence" value="ECO:0007669"/>
    <property type="project" value="InterPro"/>
</dbReference>
<dbReference type="PANTHER" id="PTHR43549">
    <property type="entry name" value="MULTIDRUG RESISTANCE PROTEIN YPNP-RELATED"/>
    <property type="match status" value="1"/>
</dbReference>
<proteinExistence type="predicted"/>
<sequence>MNSLSAREQKKEEIKKSRAGSITEGVIWKQLLLFFFPILFGTFFQQLYNTVDAIIVGRFVGKEALAAVGGSTGMLINLLVGFFVGLSSGATVIISQFYGAQNEDRVGEAVHTAMAFSLVCGLGMTVIGLLFGRTALEAMGTPAEIMDYSLSYLNIYFIGIITNLIYNMGSGILRAIGDSKRPLYFLMASCLTNIVLDIVLVVVLRMEVRGAAIATVFSQLVSAILVVFALMRTTDSYKLIIRKIRLNLFMVKRIIKIGLPAGLQSVMYALSNIIIQSSVNALGTDTIAAWTAYSKIDSVYWMIISALGISITTFVGQNYGAGKMTRVKRGVNVCLGITALITFLLCTVLYLFGGYVYLLFTTDAAVIAKGMEILYFLVPTFILYICIEIFSGALRGVGDCWIPMIMTALGVCTLRVVWIIIAVPIRPSIITVIFSYPLTWGITTVLFIIYYYCFSALKKFNVPLLRLRRKRRRRLEDQ</sequence>
<feature type="transmembrane region" description="Helical" evidence="7">
    <location>
        <begin position="110"/>
        <end position="132"/>
    </location>
</feature>
<evidence type="ECO:0000256" key="6">
    <source>
        <dbReference type="ARBA" id="ARBA00023136"/>
    </source>
</evidence>
<dbReference type="InterPro" id="IPR048279">
    <property type="entry name" value="MdtK-like"/>
</dbReference>
<evidence type="ECO:0000256" key="3">
    <source>
        <dbReference type="ARBA" id="ARBA00022475"/>
    </source>
</evidence>
<dbReference type="GO" id="GO:0042910">
    <property type="term" value="F:xenobiotic transmembrane transporter activity"/>
    <property type="evidence" value="ECO:0007669"/>
    <property type="project" value="InterPro"/>
</dbReference>
<dbReference type="GeneID" id="57971558"/>
<dbReference type="AlphaFoldDB" id="A0AAW6AV02"/>